<sequence>EHRDALSINGALHDVVIDGFEFRDFTNTGITFGSEVSGAEAQRNIILKDIIIKGAEEGITTHYDSEGQAAQKVYIDGLLLKGVLLLDITGIGFNAGQRAVTGFALYRNVHIDRLKIRCLAGGDGSGADCLAFENGYNILIENTLAEGAYADGIDLKADRVAVLNSIIRHQGRNGVKCWQNAELINVLSFDTGADATLVFETAETISVQDCVFAYHNARSGATSYSFTVDYDHAATFSGAVNFKGCIFFANTDWGFIPGGAQLSFQDNIFWQITSQRLFEHWGATPAGYTYATIDVLNDQTWAENNQIIDPEFIEPGYEADNLLTGNISDPGFKDILIDEYFRQLEGEGV</sequence>
<feature type="non-terminal residue" evidence="1">
    <location>
        <position position="1"/>
    </location>
</feature>
<evidence type="ECO:0000313" key="2">
    <source>
        <dbReference type="Proteomes" id="UP001594351"/>
    </source>
</evidence>
<dbReference type="SUPFAM" id="SSF51126">
    <property type="entry name" value="Pectin lyase-like"/>
    <property type="match status" value="1"/>
</dbReference>
<comment type="caution">
    <text evidence="1">The sequence shown here is derived from an EMBL/GenBank/DDBJ whole genome shotgun (WGS) entry which is preliminary data.</text>
</comment>
<organism evidence="1 2">
    <name type="scientific">candidate division CSSED10-310 bacterium</name>
    <dbReference type="NCBI Taxonomy" id="2855610"/>
    <lineage>
        <taxon>Bacteria</taxon>
        <taxon>Bacteria division CSSED10-310</taxon>
    </lineage>
</organism>
<dbReference type="InterPro" id="IPR011050">
    <property type="entry name" value="Pectin_lyase_fold/virulence"/>
</dbReference>
<protein>
    <recommendedName>
        <fullName evidence="3">Right handed beta helix domain-containing protein</fullName>
    </recommendedName>
</protein>
<evidence type="ECO:0000313" key="1">
    <source>
        <dbReference type="EMBL" id="MFC1853178.1"/>
    </source>
</evidence>
<name>A0ABV6Z401_UNCC1</name>
<dbReference type="Proteomes" id="UP001594351">
    <property type="component" value="Unassembled WGS sequence"/>
</dbReference>
<dbReference type="Gene3D" id="2.160.20.10">
    <property type="entry name" value="Single-stranded right-handed beta-helix, Pectin lyase-like"/>
    <property type="match status" value="1"/>
</dbReference>
<reference evidence="1 2" key="1">
    <citation type="submission" date="2024-09" db="EMBL/GenBank/DDBJ databases">
        <title>Laminarin stimulates single cell rates of sulfate reduction while oxygen inhibits transcriptomic activity in coastal marine sediment.</title>
        <authorList>
            <person name="Lindsay M."/>
            <person name="Orcutt B."/>
            <person name="Emerson D."/>
            <person name="Stepanauskas R."/>
            <person name="D'Angelo T."/>
        </authorList>
    </citation>
    <scope>NUCLEOTIDE SEQUENCE [LARGE SCALE GENOMIC DNA]</scope>
    <source>
        <strain evidence="1">SAG AM-311-K15</strain>
    </source>
</reference>
<keyword evidence="2" id="KW-1185">Reference proteome</keyword>
<accession>A0ABV6Z401</accession>
<gene>
    <name evidence="1" type="ORF">ACFL27_23520</name>
</gene>
<dbReference type="InterPro" id="IPR012334">
    <property type="entry name" value="Pectin_lyas_fold"/>
</dbReference>
<proteinExistence type="predicted"/>
<evidence type="ECO:0008006" key="3">
    <source>
        <dbReference type="Google" id="ProtNLM"/>
    </source>
</evidence>
<dbReference type="EMBL" id="JBHPBY010000439">
    <property type="protein sequence ID" value="MFC1853178.1"/>
    <property type="molecule type" value="Genomic_DNA"/>
</dbReference>